<evidence type="ECO:0000256" key="8">
    <source>
        <dbReference type="ARBA" id="ARBA00034770"/>
    </source>
</evidence>
<keyword evidence="5" id="KW-0010">Activator</keyword>
<evidence type="ECO:0000256" key="11">
    <source>
        <dbReference type="SAM" id="Phobius"/>
    </source>
</evidence>
<dbReference type="SUPFAM" id="SSF46785">
    <property type="entry name" value="Winged helix' DNA-binding domain"/>
    <property type="match status" value="1"/>
</dbReference>
<dbReference type="PANTHER" id="PTHR46805:SF1">
    <property type="entry name" value="FORKHEAD BOX PROTEIN J1"/>
    <property type="match status" value="1"/>
</dbReference>
<accession>A0A6J0ISR2</accession>
<feature type="domain" description="Fork-head" evidence="12">
    <location>
        <begin position="241"/>
        <end position="335"/>
    </location>
</feature>
<dbReference type="PROSITE" id="PS00657">
    <property type="entry name" value="FORK_HEAD_1"/>
    <property type="match status" value="1"/>
</dbReference>
<dbReference type="Pfam" id="PF00250">
    <property type="entry name" value="Forkhead"/>
    <property type="match status" value="1"/>
</dbReference>
<dbReference type="AlphaFoldDB" id="A0A6J0ISR2"/>
<proteinExistence type="inferred from homology"/>
<dbReference type="PROSITE" id="PS50039">
    <property type="entry name" value="FORK_HEAD_3"/>
    <property type="match status" value="1"/>
</dbReference>
<dbReference type="PANTHER" id="PTHR46805">
    <property type="entry name" value="FORKHEAD BOX PROTEIN J1"/>
    <property type="match status" value="1"/>
</dbReference>
<sequence>MAGPGDVDGAGRRRRHARILSDPPVPSAGAAATLRHCRRLSATRRARPGPGTAQGGGSSALLLPLLFPYGLFLVFFFAAALPFQKRRALSGAAEAAARHRHRDLSHPFPPLHMHPVTCQGMVCSSPVLRAQGQSSSTKEDRPGSEPDLMWLVNLTGAHIGLPPISEDPEDRCTIWENLVSLVDFQSPGFPLTAEELCEYIDIPRTAISSSTTSMTTTTHHDVAEPSQLTGNINYKTNPHVRPPYSYATLICMAMEASKKPKITLSAICKWISDNFCYFQPADPTWQSSIRHNLCINKCFIKVTREKSEPGRGAFWKLHSRYANRLKSRAFKEWRMSPVQIQPGSPERAQQEAWHVISPAASACSSHNNLEISMELQQLLKEFEEFENSQNWNGLEKEAGQQRKQPTPMAKVSRLPSSASGTQEERNDLTELKGDTDWEALLNNHLDEDFSVLGDLELPPPIQPVTPHLDWTGQGQHTDRPQEQERVLTKPNHNNPGPDETLMATAFLECAWHKETTENLSNFVPIDQGAENIQASLPERDVTDWNILTCFH</sequence>
<dbReference type="PRINTS" id="PR00053">
    <property type="entry name" value="FORKHEAD"/>
</dbReference>
<dbReference type="CDD" id="cd20023">
    <property type="entry name" value="FH_FOXJ1"/>
    <property type="match status" value="1"/>
</dbReference>
<dbReference type="SMART" id="SM00339">
    <property type="entry name" value="FH"/>
    <property type="match status" value="1"/>
</dbReference>
<organism evidence="13 14">
    <name type="scientific">Lepidothrix coronata</name>
    <name type="common">blue-crowned manakin</name>
    <dbReference type="NCBI Taxonomy" id="321398"/>
    <lineage>
        <taxon>Eukaryota</taxon>
        <taxon>Metazoa</taxon>
        <taxon>Chordata</taxon>
        <taxon>Craniata</taxon>
        <taxon>Vertebrata</taxon>
        <taxon>Euteleostomi</taxon>
        <taxon>Archelosauria</taxon>
        <taxon>Archosauria</taxon>
        <taxon>Dinosauria</taxon>
        <taxon>Saurischia</taxon>
        <taxon>Theropoda</taxon>
        <taxon>Coelurosauria</taxon>
        <taxon>Aves</taxon>
        <taxon>Neognathae</taxon>
        <taxon>Neoaves</taxon>
        <taxon>Telluraves</taxon>
        <taxon>Australaves</taxon>
        <taxon>Passeriformes</taxon>
        <taxon>Pipridae</taxon>
        <taxon>Lepidothrix</taxon>
    </lineage>
</organism>
<dbReference type="GeneID" id="108506530"/>
<evidence type="ECO:0000256" key="9">
    <source>
        <dbReference type="PROSITE-ProRule" id="PRU00089"/>
    </source>
</evidence>
<dbReference type="InterPro" id="IPR036390">
    <property type="entry name" value="WH_DNA-bd_sf"/>
</dbReference>
<evidence type="ECO:0000256" key="1">
    <source>
        <dbReference type="ARBA" id="ARBA00004123"/>
    </source>
</evidence>
<dbReference type="InterPro" id="IPR018122">
    <property type="entry name" value="TF_fork_head_CS_1"/>
</dbReference>
<feature type="DNA-binding region" description="Fork-head" evidence="9">
    <location>
        <begin position="241"/>
        <end position="335"/>
    </location>
</feature>
<evidence type="ECO:0000256" key="5">
    <source>
        <dbReference type="ARBA" id="ARBA00023159"/>
    </source>
</evidence>
<dbReference type="PROSITE" id="PS00658">
    <property type="entry name" value="FORK_HEAD_2"/>
    <property type="match status" value="1"/>
</dbReference>
<dbReference type="GO" id="GO:0030030">
    <property type="term" value="P:cell projection organization"/>
    <property type="evidence" value="ECO:0007669"/>
    <property type="project" value="UniProtKB-KW"/>
</dbReference>
<feature type="region of interest" description="Disordered" evidence="10">
    <location>
        <begin position="396"/>
        <end position="431"/>
    </location>
</feature>
<feature type="region of interest" description="Disordered" evidence="10">
    <location>
        <begin position="1"/>
        <end position="29"/>
    </location>
</feature>
<evidence type="ECO:0000256" key="6">
    <source>
        <dbReference type="ARBA" id="ARBA00023163"/>
    </source>
</evidence>
<reference evidence="14" key="1">
    <citation type="submission" date="2025-08" db="UniProtKB">
        <authorList>
            <consortium name="RefSeq"/>
        </authorList>
    </citation>
    <scope>IDENTIFICATION</scope>
</reference>
<evidence type="ECO:0000256" key="10">
    <source>
        <dbReference type="SAM" id="MobiDB-lite"/>
    </source>
</evidence>
<gene>
    <name evidence="14" type="primary">LOC108506530</name>
</gene>
<keyword evidence="11" id="KW-0812">Transmembrane</keyword>
<dbReference type="InterPro" id="IPR030456">
    <property type="entry name" value="TF_fork_head_CS_2"/>
</dbReference>
<evidence type="ECO:0000256" key="4">
    <source>
        <dbReference type="ARBA" id="ARBA00023125"/>
    </source>
</evidence>
<dbReference type="GO" id="GO:0000981">
    <property type="term" value="F:DNA-binding transcription factor activity, RNA polymerase II-specific"/>
    <property type="evidence" value="ECO:0007669"/>
    <property type="project" value="TreeGrafter"/>
</dbReference>
<evidence type="ECO:0000313" key="13">
    <source>
        <dbReference type="Proteomes" id="UP000504624"/>
    </source>
</evidence>
<keyword evidence="7 9" id="KW-0539">Nucleus</keyword>
<dbReference type="OrthoDB" id="5954824at2759"/>
<feature type="transmembrane region" description="Helical" evidence="11">
    <location>
        <begin position="61"/>
        <end position="81"/>
    </location>
</feature>
<evidence type="ECO:0000256" key="3">
    <source>
        <dbReference type="ARBA" id="ARBA00023015"/>
    </source>
</evidence>
<keyword evidence="3" id="KW-0805">Transcription regulation</keyword>
<dbReference type="GO" id="GO:0000978">
    <property type="term" value="F:RNA polymerase II cis-regulatory region sequence-specific DNA binding"/>
    <property type="evidence" value="ECO:0007669"/>
    <property type="project" value="TreeGrafter"/>
</dbReference>
<dbReference type="InterPro" id="IPR036388">
    <property type="entry name" value="WH-like_DNA-bd_sf"/>
</dbReference>
<keyword evidence="13" id="KW-1185">Reference proteome</keyword>
<keyword evidence="2" id="KW-0970">Cilium biogenesis/degradation</keyword>
<dbReference type="RefSeq" id="XP_017689114.1">
    <property type="nucleotide sequence ID" value="XM_017833625.1"/>
</dbReference>
<keyword evidence="6" id="KW-0804">Transcription</keyword>
<dbReference type="Gene3D" id="1.10.10.10">
    <property type="entry name" value="Winged helix-like DNA-binding domain superfamily/Winged helix DNA-binding domain"/>
    <property type="match status" value="1"/>
</dbReference>
<keyword evidence="11" id="KW-0472">Membrane</keyword>
<protein>
    <submittedName>
        <fullName evidence="14">Forkhead box protein J1-like</fullName>
    </submittedName>
</protein>
<keyword evidence="4 9" id="KW-0238">DNA-binding</keyword>
<evidence type="ECO:0000256" key="2">
    <source>
        <dbReference type="ARBA" id="ARBA00022794"/>
    </source>
</evidence>
<comment type="subcellular location">
    <subcellularLocation>
        <location evidence="1 9">Nucleus</location>
    </subcellularLocation>
</comment>
<dbReference type="InterPro" id="IPR047512">
    <property type="entry name" value="FH_FOXJ1"/>
</dbReference>
<evidence type="ECO:0000256" key="7">
    <source>
        <dbReference type="ARBA" id="ARBA00023242"/>
    </source>
</evidence>
<dbReference type="InterPro" id="IPR047513">
    <property type="entry name" value="FOXJ1"/>
</dbReference>
<comment type="similarity">
    <text evidence="8">Belongs to the FOXJ1 family.</text>
</comment>
<dbReference type="InterPro" id="IPR001766">
    <property type="entry name" value="Fork_head_dom"/>
</dbReference>
<feature type="region of interest" description="Disordered" evidence="10">
    <location>
        <begin position="470"/>
        <end position="496"/>
    </location>
</feature>
<dbReference type="GO" id="GO:0005634">
    <property type="term" value="C:nucleus"/>
    <property type="evidence" value="ECO:0007669"/>
    <property type="project" value="UniProtKB-SubCell"/>
</dbReference>
<name>A0A6J0ISR2_9PASS</name>
<feature type="compositionally biased region" description="Basic and acidic residues" evidence="10">
    <location>
        <begin position="422"/>
        <end position="431"/>
    </location>
</feature>
<keyword evidence="11" id="KW-1133">Transmembrane helix</keyword>
<feature type="compositionally biased region" description="Basic and acidic residues" evidence="10">
    <location>
        <begin position="476"/>
        <end position="487"/>
    </location>
</feature>
<evidence type="ECO:0000313" key="14">
    <source>
        <dbReference type="RefSeq" id="XP_017689114.1"/>
    </source>
</evidence>
<dbReference type="Proteomes" id="UP000504624">
    <property type="component" value="Unplaced"/>
</dbReference>
<evidence type="ECO:0000259" key="12">
    <source>
        <dbReference type="PROSITE" id="PS50039"/>
    </source>
</evidence>